<dbReference type="RefSeq" id="WP_178360706.1">
    <property type="nucleotide sequence ID" value="NZ_JABFYL010000045.1"/>
</dbReference>
<dbReference type="InterPro" id="IPR003870">
    <property type="entry name" value="DUF222"/>
</dbReference>
<dbReference type="CDD" id="cd00085">
    <property type="entry name" value="HNHc"/>
    <property type="match status" value="1"/>
</dbReference>
<reference evidence="3 4" key="1">
    <citation type="submission" date="2020-05" db="EMBL/GenBank/DDBJ databases">
        <title>Draft genome sequence of Mycobacterium hippocampi DL, isolated from European seabass, Dicentrarchus labrax, reared in fish farms.</title>
        <authorList>
            <person name="Stathopoulou P."/>
            <person name="Asimakis E."/>
            <person name="Tzokas K."/>
            <person name="Batargias C."/>
            <person name="Tsiamis G."/>
        </authorList>
    </citation>
    <scope>NUCLEOTIDE SEQUENCE [LARGE SCALE GENOMIC DNA]</scope>
    <source>
        <strain evidence="3 4">DL</strain>
    </source>
</reference>
<feature type="domain" description="DUF222" evidence="2">
    <location>
        <begin position="33"/>
        <end position="367"/>
    </location>
</feature>
<organism evidence="3 4">
    <name type="scientific">Mycolicibacterium hippocampi</name>
    <dbReference type="NCBI Taxonomy" id="659824"/>
    <lineage>
        <taxon>Bacteria</taxon>
        <taxon>Bacillati</taxon>
        <taxon>Actinomycetota</taxon>
        <taxon>Actinomycetes</taxon>
        <taxon>Mycobacteriales</taxon>
        <taxon>Mycobacteriaceae</taxon>
        <taxon>Mycolicibacterium</taxon>
    </lineage>
</organism>
<feature type="compositionally biased region" description="Acidic residues" evidence="1">
    <location>
        <begin position="456"/>
        <end position="470"/>
    </location>
</feature>
<evidence type="ECO:0000313" key="3">
    <source>
        <dbReference type="EMBL" id="NVN52438.1"/>
    </source>
</evidence>
<comment type="caution">
    <text evidence="3">The sequence shown here is derived from an EMBL/GenBank/DDBJ whole genome shotgun (WGS) entry which is preliminary data.</text>
</comment>
<feature type="compositionally biased region" description="Basic and acidic residues" evidence="1">
    <location>
        <begin position="198"/>
        <end position="208"/>
    </location>
</feature>
<keyword evidence="4" id="KW-1185">Reference proteome</keyword>
<feature type="region of interest" description="Disordered" evidence="1">
    <location>
        <begin position="229"/>
        <end position="265"/>
    </location>
</feature>
<dbReference type="Proteomes" id="UP000570517">
    <property type="component" value="Unassembled WGS sequence"/>
</dbReference>
<accession>A0A850PP64</accession>
<dbReference type="EMBL" id="JABFYL010000045">
    <property type="protein sequence ID" value="NVN52438.1"/>
    <property type="molecule type" value="Genomic_DNA"/>
</dbReference>
<dbReference type="Pfam" id="PF02720">
    <property type="entry name" value="DUF222"/>
    <property type="match status" value="1"/>
</dbReference>
<evidence type="ECO:0000259" key="2">
    <source>
        <dbReference type="Pfam" id="PF02720"/>
    </source>
</evidence>
<evidence type="ECO:0000313" key="4">
    <source>
        <dbReference type="Proteomes" id="UP000570517"/>
    </source>
</evidence>
<protein>
    <submittedName>
        <fullName evidence="3">13E12 repeat family protein</fullName>
    </submittedName>
</protein>
<sequence>MGEVSDAVEAIRSQLEVLHRACEAVSHRELVGLLAEVTTIARSIPALEHRAVSRLVAETEPARLGEASWPKVLTTALRVSSKDAKHRLREAAVLGPRRSLTGQPLAPVWEATAAAQARGLIGAEHVEIIARFHKLLPSWVDVGTRVDAEAQLAGKAAGLGPEALDEAAGALLMMIDQDGPEPSEKEQARTRGIVLGKQQRDGTRSIRGRLDAEAGSYWEAILAKEAAPGANIPDDEPGDGQAEGEPGADGEAGEPRAGSDTRTQAQRNHDAFKAVGRAALASGNLGTHNGLPVTVIVSTTLQDLEKGAGLAVTGGGSKLAIPTLIRMAARGAYHYLYIYDTHTRESLYLGRTKRLASAAQRIVLHARERGCTRPGCTVCGYNSQVHHAVADWKNDGQTNIDDLTFACGPDNRLIEKTGWTTRKNSHGDTEWIPPPDLDTGQTRINNYHHPERYLLPDDDSSDDDTPEDGDSPGGDSVKGERGP</sequence>
<gene>
    <name evidence="3" type="ORF">HLY00_4142</name>
</gene>
<dbReference type="InterPro" id="IPR003615">
    <property type="entry name" value="HNH_nuc"/>
</dbReference>
<dbReference type="AlphaFoldDB" id="A0A850PP64"/>
<evidence type="ECO:0000256" key="1">
    <source>
        <dbReference type="SAM" id="MobiDB-lite"/>
    </source>
</evidence>
<name>A0A850PP64_9MYCO</name>
<feature type="region of interest" description="Disordered" evidence="1">
    <location>
        <begin position="177"/>
        <end position="208"/>
    </location>
</feature>
<feature type="region of interest" description="Disordered" evidence="1">
    <location>
        <begin position="418"/>
        <end position="483"/>
    </location>
</feature>
<proteinExistence type="predicted"/>